<comment type="function">
    <text evidence="9 12">Part of the Sec protein translocase complex. Interacts with the SecYEG preprotein conducting channel. SecDF uses the proton motive force (PMF) to complete protein translocation after the ATP-dependent function of SecA.</text>
</comment>
<evidence type="ECO:0000256" key="6">
    <source>
        <dbReference type="ARBA" id="ARBA00022989"/>
    </source>
</evidence>
<comment type="subunit">
    <text evidence="12">Forms a complex with SecD. Part of the essential Sec protein translocation apparatus which comprises SecA, SecYEG and auxiliary proteins SecDF. Other proteins may also be involved.</text>
</comment>
<comment type="similarity">
    <text evidence="10">In the C-terminal section; belongs to the SecD/SecF family. SecF subfamily.</text>
</comment>
<reference evidence="15" key="1">
    <citation type="submission" date="2016-11" db="EMBL/GenBank/DDBJ databases">
        <authorList>
            <person name="Varghese N."/>
            <person name="Submissions S."/>
        </authorList>
    </citation>
    <scope>NUCLEOTIDE SEQUENCE [LARGE SCALE GENOMIC DNA]</scope>
    <source>
        <strain evidence="15">DSM 15807</strain>
    </source>
</reference>
<dbReference type="FunFam" id="1.20.1640.10:FF:000024">
    <property type="entry name" value="Multifunctional fusion protein"/>
    <property type="match status" value="1"/>
</dbReference>
<dbReference type="PANTHER" id="PTHR30081">
    <property type="entry name" value="PROTEIN-EXPORT MEMBRANE PROTEIN SEC"/>
    <property type="match status" value="1"/>
</dbReference>
<evidence type="ECO:0000256" key="5">
    <source>
        <dbReference type="ARBA" id="ARBA00022927"/>
    </source>
</evidence>
<dbReference type="InterPro" id="IPR048634">
    <property type="entry name" value="SecD_SecF_C"/>
</dbReference>
<dbReference type="GO" id="GO:0015450">
    <property type="term" value="F:protein-transporting ATPase activity"/>
    <property type="evidence" value="ECO:0007669"/>
    <property type="project" value="InterPro"/>
</dbReference>
<evidence type="ECO:0000256" key="11">
    <source>
        <dbReference type="ARBA" id="ARBA00061053"/>
    </source>
</evidence>
<gene>
    <name evidence="12" type="primary">secF</name>
    <name evidence="14" type="ORF">SAMN02745199_0865</name>
</gene>
<dbReference type="Proteomes" id="UP000242592">
    <property type="component" value="Unassembled WGS sequence"/>
</dbReference>
<comment type="similarity">
    <text evidence="12">Belongs to the SecD/SecF family. SecF subfamily.</text>
</comment>
<dbReference type="Gene3D" id="1.20.1640.10">
    <property type="entry name" value="Multidrug efflux transporter AcrB transmembrane domain"/>
    <property type="match status" value="1"/>
</dbReference>
<evidence type="ECO:0000256" key="3">
    <source>
        <dbReference type="ARBA" id="ARBA00022475"/>
    </source>
</evidence>
<dbReference type="GO" id="GO:0005886">
    <property type="term" value="C:plasma membrane"/>
    <property type="evidence" value="ECO:0007669"/>
    <property type="project" value="UniProtKB-SubCell"/>
</dbReference>
<feature type="transmembrane region" description="Helical" evidence="12">
    <location>
        <begin position="197"/>
        <end position="218"/>
    </location>
</feature>
<dbReference type="GO" id="GO:0043952">
    <property type="term" value="P:protein transport by the Sec complex"/>
    <property type="evidence" value="ECO:0007669"/>
    <property type="project" value="UniProtKB-UniRule"/>
</dbReference>
<comment type="similarity">
    <text evidence="11">In the N-terminal section; belongs to the SecD/SecF family. SecD subfamily.</text>
</comment>
<feature type="domain" description="Protein export membrane protein SecD/SecF C-terminal" evidence="13">
    <location>
        <begin position="134"/>
        <end position="301"/>
    </location>
</feature>
<comment type="subcellular location">
    <subcellularLocation>
        <location evidence="1 12">Cell membrane</location>
        <topology evidence="1 12">Multi-pass membrane protein</topology>
    </subcellularLocation>
</comment>
<keyword evidence="4 12" id="KW-0812">Transmembrane</keyword>
<evidence type="ECO:0000313" key="15">
    <source>
        <dbReference type="Proteomes" id="UP000242592"/>
    </source>
</evidence>
<dbReference type="InterPro" id="IPR022813">
    <property type="entry name" value="SecD/SecF_arch_bac"/>
</dbReference>
<keyword evidence="8 12" id="KW-0472">Membrane</keyword>
<dbReference type="RefSeq" id="WP_073072621.1">
    <property type="nucleotide sequence ID" value="NZ_FQXN01000003.1"/>
</dbReference>
<evidence type="ECO:0000256" key="2">
    <source>
        <dbReference type="ARBA" id="ARBA00022448"/>
    </source>
</evidence>
<sequence length="302" mass="33625">MIDFVGKKNLFLIISIILIVASLISIFSKGFNLGVEFLGGSEIILRVEANINEAEVRNIIKDLAPEFENARIAKIKSVDDPDNISKFSIVVSPKDENGNLKIYTGKEKEQISNKIIQKFNENGLKAIIAGFNETSGYAAQEIKNLTWKAIVFTLIAILLYITIRFQFVFGVGAVLALIHDVIITLGFFSFFNYELNVAAIAAILTLIGYSLNDTIVVYDRIRENLKRLRGKNISNIVNESINQVIKRTINTSLTTFIVVFVLLLFSGNSIKPFAYGMSIGVIVGTYSSLYIASPVVIKWIKR</sequence>
<dbReference type="GO" id="GO:0006605">
    <property type="term" value="P:protein targeting"/>
    <property type="evidence" value="ECO:0007669"/>
    <property type="project" value="UniProtKB-UniRule"/>
</dbReference>
<dbReference type="Pfam" id="PF02355">
    <property type="entry name" value="SecD_SecF_C"/>
    <property type="match status" value="1"/>
</dbReference>
<dbReference type="AlphaFoldDB" id="A0A1M5SGT7"/>
<dbReference type="PANTHER" id="PTHR30081:SF8">
    <property type="entry name" value="PROTEIN TRANSLOCASE SUBUNIT SECF"/>
    <property type="match status" value="1"/>
</dbReference>
<keyword evidence="2 12" id="KW-0813">Transport</keyword>
<dbReference type="STRING" id="1123380.SAMN02745199_0865"/>
<dbReference type="GO" id="GO:0065002">
    <property type="term" value="P:intracellular protein transmembrane transport"/>
    <property type="evidence" value="ECO:0007669"/>
    <property type="project" value="UniProtKB-UniRule"/>
</dbReference>
<evidence type="ECO:0000256" key="7">
    <source>
        <dbReference type="ARBA" id="ARBA00023010"/>
    </source>
</evidence>
<dbReference type="InterPro" id="IPR005665">
    <property type="entry name" value="SecF_bac"/>
</dbReference>
<evidence type="ECO:0000256" key="8">
    <source>
        <dbReference type="ARBA" id="ARBA00023136"/>
    </source>
</evidence>
<proteinExistence type="inferred from homology"/>
<protein>
    <recommendedName>
        <fullName evidence="12">Protein-export membrane protein SecF</fullName>
    </recommendedName>
</protein>
<keyword evidence="3 12" id="KW-1003">Cell membrane</keyword>
<evidence type="ECO:0000256" key="4">
    <source>
        <dbReference type="ARBA" id="ARBA00022692"/>
    </source>
</evidence>
<dbReference type="NCBIfam" id="TIGR00916">
    <property type="entry name" value="2A0604s01"/>
    <property type="match status" value="1"/>
</dbReference>
<dbReference type="InterPro" id="IPR055344">
    <property type="entry name" value="SecD_SecF_C_bact"/>
</dbReference>
<evidence type="ECO:0000256" key="10">
    <source>
        <dbReference type="ARBA" id="ARBA00060856"/>
    </source>
</evidence>
<dbReference type="SUPFAM" id="SSF82866">
    <property type="entry name" value="Multidrug efflux transporter AcrB transmembrane domain"/>
    <property type="match status" value="1"/>
</dbReference>
<dbReference type="PRINTS" id="PR01755">
    <property type="entry name" value="SECFTRNLCASE"/>
</dbReference>
<evidence type="ECO:0000259" key="13">
    <source>
        <dbReference type="Pfam" id="PF02355"/>
    </source>
</evidence>
<evidence type="ECO:0000256" key="9">
    <source>
        <dbReference type="ARBA" id="ARBA00059018"/>
    </source>
</evidence>
<feature type="transmembrane region" description="Helical" evidence="12">
    <location>
        <begin position="273"/>
        <end position="297"/>
    </location>
</feature>
<dbReference type="InterPro" id="IPR022645">
    <property type="entry name" value="SecD/SecF_bac"/>
</dbReference>
<feature type="transmembrane region" description="Helical" evidence="12">
    <location>
        <begin position="145"/>
        <end position="161"/>
    </location>
</feature>
<feature type="transmembrane region" description="Helical" evidence="12">
    <location>
        <begin position="9"/>
        <end position="28"/>
    </location>
</feature>
<keyword evidence="5 12" id="KW-0653">Protein transport</keyword>
<evidence type="ECO:0000313" key="14">
    <source>
        <dbReference type="EMBL" id="SHH37685.1"/>
    </source>
</evidence>
<dbReference type="InterPro" id="IPR022646">
    <property type="entry name" value="SecD/SecF_CS"/>
</dbReference>
<feature type="transmembrane region" description="Helical" evidence="12">
    <location>
        <begin position="168"/>
        <end position="191"/>
    </location>
</feature>
<evidence type="ECO:0000256" key="1">
    <source>
        <dbReference type="ARBA" id="ARBA00004651"/>
    </source>
</evidence>
<dbReference type="EMBL" id="FQXN01000003">
    <property type="protein sequence ID" value="SHH37685.1"/>
    <property type="molecule type" value="Genomic_DNA"/>
</dbReference>
<accession>A0A1M5SGT7</accession>
<keyword evidence="6 12" id="KW-1133">Transmembrane helix</keyword>
<dbReference type="OrthoDB" id="9805019at2"/>
<dbReference type="Pfam" id="PF07549">
    <property type="entry name" value="Sec_GG"/>
    <property type="match status" value="1"/>
</dbReference>
<keyword evidence="15" id="KW-1185">Reference proteome</keyword>
<evidence type="ECO:0000256" key="12">
    <source>
        <dbReference type="HAMAP-Rule" id="MF_01464"/>
    </source>
</evidence>
<feature type="transmembrane region" description="Helical" evidence="12">
    <location>
        <begin position="249"/>
        <end position="267"/>
    </location>
</feature>
<dbReference type="NCBIfam" id="TIGR00966">
    <property type="entry name" value="transloc_SecF"/>
    <property type="match status" value="1"/>
</dbReference>
<dbReference type="HAMAP" id="MF_01464_B">
    <property type="entry name" value="SecF_B"/>
    <property type="match status" value="1"/>
</dbReference>
<name>A0A1M5SGT7_9BACT</name>
<keyword evidence="7 12" id="KW-0811">Translocation</keyword>
<organism evidence="14 15">
    <name type="scientific">Thermosipho atlanticus DSM 15807</name>
    <dbReference type="NCBI Taxonomy" id="1123380"/>
    <lineage>
        <taxon>Bacteria</taxon>
        <taxon>Thermotogati</taxon>
        <taxon>Thermotogota</taxon>
        <taxon>Thermotogae</taxon>
        <taxon>Thermotogales</taxon>
        <taxon>Fervidobacteriaceae</taxon>
        <taxon>Thermosipho</taxon>
    </lineage>
</organism>